<evidence type="ECO:0000256" key="1">
    <source>
        <dbReference type="SAM" id="MobiDB-lite"/>
    </source>
</evidence>
<evidence type="ECO:0000313" key="3">
    <source>
        <dbReference type="Proteomes" id="UP000237481"/>
    </source>
</evidence>
<sequence length="385" mass="43535">MSYPPEYRATATRSYHRPAKATSRQKLRPSQSQPIDPNELTRRLYIVIAEQKAQSERKKRARAEAERRARHCPSGADTGRDKVEDATPFTAVREKSPNLPTQQQKNNDKHDGEPQKAKAERTASKTSTGSGHKEGEDGHPSTYRHVPQVAALQFARTTTVESPTNRLLVHKLSKKAVKFHMEAPNANSEICAAGPNASPFEQAQALRRAQSMRGRQYERNQFHHMPTLETTAELDEKQAHLHYRHTFETHFKVKGVDLEGKKDVRRRSTGSILGRMEHPLVGSFEIPAGSIPVQRRESDEVAVDPSEHHRVDWTQSDEARAPPVPNATSPPPLRKPESRWTLRGRLGSRTKHSKHHKPPTSPDEKRAPQELPKSPKAGFFARFKR</sequence>
<gene>
    <name evidence="2" type="ORF">TPAR_07480</name>
</gene>
<name>A0A2S4KQ50_9HYPO</name>
<dbReference type="AlphaFoldDB" id="A0A2S4KQ50"/>
<dbReference type="Proteomes" id="UP000237481">
    <property type="component" value="Unassembled WGS sequence"/>
</dbReference>
<feature type="compositionally biased region" description="Basic and acidic residues" evidence="1">
    <location>
        <begin position="106"/>
        <end position="123"/>
    </location>
</feature>
<protein>
    <submittedName>
        <fullName evidence="2">Uncharacterized protein</fullName>
    </submittedName>
</protein>
<organism evidence="2 3">
    <name type="scientific">Tolypocladium paradoxum</name>
    <dbReference type="NCBI Taxonomy" id="94208"/>
    <lineage>
        <taxon>Eukaryota</taxon>
        <taxon>Fungi</taxon>
        <taxon>Dikarya</taxon>
        <taxon>Ascomycota</taxon>
        <taxon>Pezizomycotina</taxon>
        <taxon>Sordariomycetes</taxon>
        <taxon>Hypocreomycetidae</taxon>
        <taxon>Hypocreales</taxon>
        <taxon>Ophiocordycipitaceae</taxon>
        <taxon>Tolypocladium</taxon>
    </lineage>
</organism>
<feature type="compositionally biased region" description="Basic residues" evidence="1">
    <location>
        <begin position="14"/>
        <end position="27"/>
    </location>
</feature>
<dbReference type="STRING" id="94208.A0A2S4KQ50"/>
<feature type="region of interest" description="Disordered" evidence="1">
    <location>
        <begin position="1"/>
        <end position="142"/>
    </location>
</feature>
<dbReference type="OrthoDB" id="5204927at2759"/>
<proteinExistence type="predicted"/>
<feature type="compositionally biased region" description="Basic and acidic residues" evidence="1">
    <location>
        <begin position="294"/>
        <end position="320"/>
    </location>
</feature>
<reference evidence="2 3" key="1">
    <citation type="submission" date="2018-01" db="EMBL/GenBank/DDBJ databases">
        <title>Harnessing the power of phylogenomics to disentangle the directionality and signatures of interkingdom host jumping in the parasitic fungal genus Tolypocladium.</title>
        <authorList>
            <person name="Quandt C.A."/>
            <person name="Patterson W."/>
            <person name="Spatafora J.W."/>
        </authorList>
    </citation>
    <scope>NUCLEOTIDE SEQUENCE [LARGE SCALE GENOMIC DNA]</scope>
    <source>
        <strain evidence="2 3">NRBC 100945</strain>
    </source>
</reference>
<accession>A0A2S4KQ50</accession>
<evidence type="ECO:0000313" key="2">
    <source>
        <dbReference type="EMBL" id="POR32317.1"/>
    </source>
</evidence>
<feature type="region of interest" description="Disordered" evidence="1">
    <location>
        <begin position="291"/>
        <end position="385"/>
    </location>
</feature>
<feature type="compositionally biased region" description="Pro residues" evidence="1">
    <location>
        <begin position="322"/>
        <end position="333"/>
    </location>
</feature>
<feature type="compositionally biased region" description="Basic residues" evidence="1">
    <location>
        <begin position="346"/>
        <end position="358"/>
    </location>
</feature>
<comment type="caution">
    <text evidence="2">The sequence shown here is derived from an EMBL/GenBank/DDBJ whole genome shotgun (WGS) entry which is preliminary data.</text>
</comment>
<keyword evidence="3" id="KW-1185">Reference proteome</keyword>
<dbReference type="EMBL" id="PKSG01000882">
    <property type="protein sequence ID" value="POR32317.1"/>
    <property type="molecule type" value="Genomic_DNA"/>
</dbReference>